<comment type="caution">
    <text evidence="3">The sequence shown here is derived from an EMBL/GenBank/DDBJ whole genome shotgun (WGS) entry which is preliminary data.</text>
</comment>
<dbReference type="SUPFAM" id="SSF90112">
    <property type="entry name" value="Neurotransmitter-gated ion-channel transmembrane pore"/>
    <property type="match status" value="1"/>
</dbReference>
<keyword evidence="2" id="KW-0472">Membrane</keyword>
<dbReference type="Gene3D" id="1.20.58.390">
    <property type="entry name" value="Neurotransmitter-gated ion-channel transmembrane domain"/>
    <property type="match status" value="1"/>
</dbReference>
<dbReference type="InParanoid" id="A0A2R5GNU2"/>
<evidence type="ECO:0000313" key="4">
    <source>
        <dbReference type="Proteomes" id="UP000241890"/>
    </source>
</evidence>
<name>A0A2R5GNU2_9STRA</name>
<reference evidence="3 4" key="1">
    <citation type="submission" date="2017-12" db="EMBL/GenBank/DDBJ databases">
        <title>Sequencing, de novo assembly and annotation of complete genome of a new Thraustochytrid species, strain FCC1311.</title>
        <authorList>
            <person name="Sedici K."/>
            <person name="Godart F."/>
            <person name="Aiese Cigliano R."/>
            <person name="Sanseverino W."/>
            <person name="Barakat M."/>
            <person name="Ortet P."/>
            <person name="Marechal E."/>
            <person name="Cagnac O."/>
            <person name="Amato A."/>
        </authorList>
    </citation>
    <scope>NUCLEOTIDE SEQUENCE [LARGE SCALE GENOMIC DNA]</scope>
</reference>
<proteinExistence type="predicted"/>
<dbReference type="GO" id="GO:0005230">
    <property type="term" value="F:extracellular ligand-gated monoatomic ion channel activity"/>
    <property type="evidence" value="ECO:0007669"/>
    <property type="project" value="InterPro"/>
</dbReference>
<dbReference type="Gene3D" id="2.70.170.10">
    <property type="entry name" value="Neurotransmitter-gated ion-channel ligand-binding domain"/>
    <property type="match status" value="1"/>
</dbReference>
<evidence type="ECO:0000256" key="1">
    <source>
        <dbReference type="ARBA" id="ARBA00004141"/>
    </source>
</evidence>
<dbReference type="GO" id="GO:0016020">
    <property type="term" value="C:membrane"/>
    <property type="evidence" value="ECO:0007669"/>
    <property type="project" value="UniProtKB-SubCell"/>
</dbReference>
<dbReference type="GO" id="GO:0004888">
    <property type="term" value="F:transmembrane signaling receptor activity"/>
    <property type="evidence" value="ECO:0007669"/>
    <property type="project" value="InterPro"/>
</dbReference>
<dbReference type="OrthoDB" id="5975154at2759"/>
<feature type="transmembrane region" description="Helical" evidence="2">
    <location>
        <begin position="219"/>
        <end position="239"/>
    </location>
</feature>
<keyword evidence="2" id="KW-0812">Transmembrane</keyword>
<organism evidence="3 4">
    <name type="scientific">Hondaea fermentalgiana</name>
    <dbReference type="NCBI Taxonomy" id="2315210"/>
    <lineage>
        <taxon>Eukaryota</taxon>
        <taxon>Sar</taxon>
        <taxon>Stramenopiles</taxon>
        <taxon>Bigyra</taxon>
        <taxon>Labyrinthulomycetes</taxon>
        <taxon>Thraustochytrida</taxon>
        <taxon>Thraustochytriidae</taxon>
        <taxon>Hondaea</taxon>
    </lineage>
</organism>
<dbReference type="Proteomes" id="UP000241890">
    <property type="component" value="Unassembled WGS sequence"/>
</dbReference>
<evidence type="ECO:0000313" key="3">
    <source>
        <dbReference type="EMBL" id="GBG29971.1"/>
    </source>
</evidence>
<dbReference type="InterPro" id="IPR038050">
    <property type="entry name" value="Neuro_actylchol_rec"/>
</dbReference>
<dbReference type="AlphaFoldDB" id="A0A2R5GNU2"/>
<keyword evidence="3" id="KW-0675">Receptor</keyword>
<dbReference type="EMBL" id="BEYU01000068">
    <property type="protein sequence ID" value="GBG29971.1"/>
    <property type="molecule type" value="Genomic_DNA"/>
</dbReference>
<feature type="transmembrane region" description="Helical" evidence="2">
    <location>
        <begin position="282"/>
        <end position="301"/>
    </location>
</feature>
<dbReference type="PANTHER" id="PTHR18945">
    <property type="entry name" value="NEUROTRANSMITTER GATED ION CHANNEL"/>
    <property type="match status" value="1"/>
</dbReference>
<comment type="subcellular location">
    <subcellularLocation>
        <location evidence="1">Membrane</location>
        <topology evidence="1">Multi-pass membrane protein</topology>
    </subcellularLocation>
</comment>
<dbReference type="InterPro" id="IPR006201">
    <property type="entry name" value="Neur_channel"/>
</dbReference>
<sequence length="408" mass="46039">MSAHRPELKRQSSELFLGVGTACELRLISVDDVNEIFKVAVLVHCHFENPNYCRASGNPAEDEFVRDKKYDVDEYYVPKISLTNVIESQWEDDEVTVRVNRCTGIIWTTNKNTYDINESLELFSFPFDRQLFRVCFKSPNAALQEWALPVDILDLDPVMKNGKVISENDSKYFVSCEMNSWSMVDLQVTLDQRDPDPVSLTAAEFEIAIMAERNPIYYLNNYVVVMYIIVLLNIGNMALSLTEQVGERLAASLTLLLSAVAFKFVLGSTLPKVAYSTWADAYVRISFITLFIGCAENFFAAPKVWCSSRYFDSGDATAVLAGVESCIADNALAATKLDVIFQSLFIVWWTLVNLVAAIVCYFPTLVQPSWKYVLENQIGDTEATTRRTNDIILLIGDDEDDDDDEGDH</sequence>
<feature type="transmembrane region" description="Helical" evidence="2">
    <location>
        <begin position="251"/>
        <end position="270"/>
    </location>
</feature>
<dbReference type="InterPro" id="IPR036719">
    <property type="entry name" value="Neuro-gated_channel_TM_sf"/>
</dbReference>
<accession>A0A2R5GNU2</accession>
<keyword evidence="4" id="KW-1185">Reference proteome</keyword>
<dbReference type="SUPFAM" id="SSF63712">
    <property type="entry name" value="Nicotinic receptor ligand binding domain-like"/>
    <property type="match status" value="1"/>
</dbReference>
<feature type="transmembrane region" description="Helical" evidence="2">
    <location>
        <begin position="339"/>
        <end position="362"/>
    </location>
</feature>
<gene>
    <name evidence="3" type="ORF">FCC1311_061912</name>
</gene>
<keyword evidence="2" id="KW-1133">Transmembrane helix</keyword>
<evidence type="ECO:0000256" key="2">
    <source>
        <dbReference type="SAM" id="Phobius"/>
    </source>
</evidence>
<protein>
    <submittedName>
        <fullName evidence="3">Betaine receptor acr-23</fullName>
    </submittedName>
</protein>
<dbReference type="InterPro" id="IPR036734">
    <property type="entry name" value="Neur_chan_lig-bd_sf"/>
</dbReference>